<evidence type="ECO:0000259" key="2">
    <source>
        <dbReference type="Pfam" id="PF01850"/>
    </source>
</evidence>
<accession>A0A2S2KQS1</accession>
<evidence type="ECO:0000313" key="4">
    <source>
        <dbReference type="Proteomes" id="UP000245829"/>
    </source>
</evidence>
<protein>
    <recommendedName>
        <fullName evidence="2">PIN domain-containing protein</fullName>
    </recommendedName>
</protein>
<dbReference type="SUPFAM" id="SSF88723">
    <property type="entry name" value="PIN domain-like"/>
    <property type="match status" value="1"/>
</dbReference>
<dbReference type="EMBL" id="BGKI01000004">
    <property type="protein sequence ID" value="GBH33964.1"/>
    <property type="molecule type" value="Genomic_DNA"/>
</dbReference>
<name>A0A2S2KQS1_9ARCH</name>
<gene>
    <name evidence="3" type="ORF">NZNM25_07550</name>
</gene>
<organism evidence="3 4">
    <name type="scientific">Nitrosopumilus zosterae</name>
    <dbReference type="NCBI Taxonomy" id="718286"/>
    <lineage>
        <taxon>Archaea</taxon>
        <taxon>Nitrososphaerota</taxon>
        <taxon>Nitrososphaeria</taxon>
        <taxon>Nitrosopumilales</taxon>
        <taxon>Nitrosopumilaceae</taxon>
        <taxon>Nitrosopumilus</taxon>
    </lineage>
</organism>
<dbReference type="AlphaFoldDB" id="A0A2S2KQS1"/>
<dbReference type="Pfam" id="PF01850">
    <property type="entry name" value="PIN"/>
    <property type="match status" value="1"/>
</dbReference>
<comment type="caution">
    <text evidence="3">The sequence shown here is derived from an EMBL/GenBank/DDBJ whole genome shotgun (WGS) entry which is preliminary data.</text>
</comment>
<dbReference type="Proteomes" id="UP000245829">
    <property type="component" value="Unassembled WGS sequence"/>
</dbReference>
<feature type="domain" description="PIN" evidence="2">
    <location>
        <begin position="74"/>
        <end position="194"/>
    </location>
</feature>
<dbReference type="InterPro" id="IPR029060">
    <property type="entry name" value="PIN-like_dom_sf"/>
</dbReference>
<evidence type="ECO:0000313" key="3">
    <source>
        <dbReference type="EMBL" id="GBH33964.1"/>
    </source>
</evidence>
<dbReference type="InterPro" id="IPR002716">
    <property type="entry name" value="PIN_dom"/>
</dbReference>
<keyword evidence="4" id="KW-1185">Reference proteome</keyword>
<proteinExistence type="predicted"/>
<evidence type="ECO:0000256" key="1">
    <source>
        <dbReference type="SAM" id="Phobius"/>
    </source>
</evidence>
<sequence length="377" mass="42867">MLMFVKYYLRRKIKCSYDVSNILNIDEHISKVETFLDNATKGLDSDTLLWLKQQFEENMGNFIENCSGGLKVTMVLDANIAISTIQRYDSNKNSILHHLKDNPMFTIIAPPLIEEEVIKFIDSPEQAKSRTKLRKEWKRLKKTIQIKEVTDKRILEAALKITSRRDPKDSQYVALYIETNSNAILTKDDDFNDFSVRKFDITNLDKVVGTFHRGVYSFFIFHDAFPLVFELSGKIIAAILKNAISFLALILSLVTNAVTKSFEKLIDLFSKMSKGTQQAIGALLLIGSIVSIIILVLREDVREKASKKLSSLTKKAKEIIEKILEWITRSFEILRTYAGKAAPYGITSLEIIAEIQEHIDAISDELKNISTDPASYA</sequence>
<feature type="transmembrane region" description="Helical" evidence="1">
    <location>
        <begin position="279"/>
        <end position="297"/>
    </location>
</feature>
<keyword evidence="1" id="KW-1133">Transmembrane helix</keyword>
<keyword evidence="1" id="KW-0812">Transmembrane</keyword>
<keyword evidence="1" id="KW-0472">Membrane</keyword>
<reference evidence="3 4" key="1">
    <citation type="submission" date="2018-05" db="EMBL/GenBank/DDBJ databases">
        <title>genome sequencing of Nitrosopumilus sp. NM25.</title>
        <authorList>
            <person name="Mori K."/>
            <person name="Nakagawa T."/>
        </authorList>
    </citation>
    <scope>NUCLEOTIDE SEQUENCE [LARGE SCALE GENOMIC DNA]</scope>
    <source>
        <strain evidence="3 4">NM25</strain>
    </source>
</reference>